<dbReference type="SUPFAM" id="SSF51126">
    <property type="entry name" value="Pectin lyase-like"/>
    <property type="match status" value="1"/>
</dbReference>
<dbReference type="AlphaFoldDB" id="A0AAP0JUC6"/>
<evidence type="ECO:0000313" key="10">
    <source>
        <dbReference type="EMBL" id="KAK9139170.1"/>
    </source>
</evidence>
<keyword evidence="6" id="KW-0325">Glycoprotein</keyword>
<evidence type="ECO:0000256" key="5">
    <source>
        <dbReference type="ARBA" id="ARBA00023085"/>
    </source>
</evidence>
<dbReference type="GO" id="GO:0042545">
    <property type="term" value="P:cell wall modification"/>
    <property type="evidence" value="ECO:0007669"/>
    <property type="project" value="InterPro"/>
</dbReference>
<dbReference type="Proteomes" id="UP001419268">
    <property type="component" value="Unassembled WGS sequence"/>
</dbReference>
<evidence type="ECO:0000256" key="3">
    <source>
        <dbReference type="ARBA" id="ARBA00013229"/>
    </source>
</evidence>
<dbReference type="EC" id="3.1.1.11" evidence="3"/>
<proteinExistence type="inferred from homology"/>
<gene>
    <name evidence="10" type="ORF">Scep_008851</name>
</gene>
<dbReference type="Gene3D" id="2.160.20.10">
    <property type="entry name" value="Single-stranded right-handed beta-helix, Pectin lyase-like"/>
    <property type="match status" value="1"/>
</dbReference>
<comment type="pathway">
    <text evidence="1">Glycan metabolism; pectin degradation; 2-dehydro-3-deoxy-D-gluconate from pectin: step 1/5.</text>
</comment>
<evidence type="ECO:0000256" key="4">
    <source>
        <dbReference type="ARBA" id="ARBA00022801"/>
    </source>
</evidence>
<evidence type="ECO:0000259" key="9">
    <source>
        <dbReference type="Pfam" id="PF01095"/>
    </source>
</evidence>
<dbReference type="InterPro" id="IPR011050">
    <property type="entry name" value="Pectin_lyase_fold/virulence"/>
</dbReference>
<comment type="caution">
    <text evidence="10">The sequence shown here is derived from an EMBL/GenBank/DDBJ whole genome shotgun (WGS) entry which is preliminary data.</text>
</comment>
<evidence type="ECO:0000313" key="11">
    <source>
        <dbReference type="Proteomes" id="UP001419268"/>
    </source>
</evidence>
<protein>
    <recommendedName>
        <fullName evidence="3">pectinesterase</fullName>
        <ecNumber evidence="3">3.1.1.11</ecNumber>
    </recommendedName>
</protein>
<keyword evidence="4" id="KW-0378">Hydrolase</keyword>
<dbReference type="InterPro" id="IPR012334">
    <property type="entry name" value="Pectin_lyas_fold"/>
</dbReference>
<dbReference type="Pfam" id="PF01095">
    <property type="entry name" value="Pectinesterase"/>
    <property type="match status" value="1"/>
</dbReference>
<evidence type="ECO:0000256" key="8">
    <source>
        <dbReference type="ARBA" id="ARBA00057335"/>
    </source>
</evidence>
<reference evidence="10 11" key="1">
    <citation type="submission" date="2024-01" db="EMBL/GenBank/DDBJ databases">
        <title>Genome assemblies of Stephania.</title>
        <authorList>
            <person name="Yang L."/>
        </authorList>
    </citation>
    <scope>NUCLEOTIDE SEQUENCE [LARGE SCALE GENOMIC DNA]</scope>
    <source>
        <strain evidence="10">JXDWG</strain>
        <tissue evidence="10">Leaf</tissue>
    </source>
</reference>
<dbReference type="InterPro" id="IPR000070">
    <property type="entry name" value="Pectinesterase_cat"/>
</dbReference>
<dbReference type="EMBL" id="JBBNAG010000004">
    <property type="protein sequence ID" value="KAK9139170.1"/>
    <property type="molecule type" value="Genomic_DNA"/>
</dbReference>
<organism evidence="10 11">
    <name type="scientific">Stephania cephalantha</name>
    <dbReference type="NCBI Taxonomy" id="152367"/>
    <lineage>
        <taxon>Eukaryota</taxon>
        <taxon>Viridiplantae</taxon>
        <taxon>Streptophyta</taxon>
        <taxon>Embryophyta</taxon>
        <taxon>Tracheophyta</taxon>
        <taxon>Spermatophyta</taxon>
        <taxon>Magnoliopsida</taxon>
        <taxon>Ranunculales</taxon>
        <taxon>Menispermaceae</taxon>
        <taxon>Menispermoideae</taxon>
        <taxon>Cissampelideae</taxon>
        <taxon>Stephania</taxon>
    </lineage>
</organism>
<comment type="function">
    <text evidence="8">Acts in the modification of cell walls via demethylesterification of cell wall pectin.</text>
</comment>
<accession>A0AAP0JUC6</accession>
<comment type="catalytic activity">
    <reaction evidence="7">
        <text>[(1-&gt;4)-alpha-D-galacturonosyl methyl ester](n) + n H2O = [(1-&gt;4)-alpha-D-galacturonosyl](n) + n methanol + n H(+)</text>
        <dbReference type="Rhea" id="RHEA:22380"/>
        <dbReference type="Rhea" id="RHEA-COMP:14570"/>
        <dbReference type="Rhea" id="RHEA-COMP:14573"/>
        <dbReference type="ChEBI" id="CHEBI:15377"/>
        <dbReference type="ChEBI" id="CHEBI:15378"/>
        <dbReference type="ChEBI" id="CHEBI:17790"/>
        <dbReference type="ChEBI" id="CHEBI:140522"/>
        <dbReference type="ChEBI" id="CHEBI:140523"/>
        <dbReference type="EC" id="3.1.1.11"/>
    </reaction>
</comment>
<comment type="similarity">
    <text evidence="2">Belongs to the pectinesterase family.</text>
</comment>
<evidence type="ECO:0000256" key="7">
    <source>
        <dbReference type="ARBA" id="ARBA00047928"/>
    </source>
</evidence>
<feature type="domain" description="Pectinesterase catalytic" evidence="9">
    <location>
        <begin position="28"/>
        <end position="310"/>
    </location>
</feature>
<evidence type="ECO:0000256" key="1">
    <source>
        <dbReference type="ARBA" id="ARBA00005184"/>
    </source>
</evidence>
<sequence length="325" mass="36478">MFSEKGNNVDQNVEPWVPTTTSISKQIIVSQQPGYGNYTTIQAAIDQGVPENNAQWIHIFVTAGYYGEQIIVPESKPYIFLEGDRGGSLVYFNCSGDIFNATLSVKANNFLAKKMIFKRRGQYDYKERTQAVAASVEGDKIAFIQCAFVGVQDTLFDVGGRHYFYQCYIEGYVDFIFGRGQSVYEGCHIYLSTGDYGNTGAGSITAQRRDSGNDPNGFVFKHCTVDGKAQAILGRPWGPYSRVVFFQSNFSDVIVPAGWDAWTYVGQEYKFMYAEMNCYGPGANRSQRVKWEKHLTQQQAKDLLGNGFINSDGWLDQFPIKLPHP</sequence>
<dbReference type="PANTHER" id="PTHR31321:SF85">
    <property type="entry name" value="PECTINESTERASE CATALYTIC DOMAIN-CONTAINING PROTEIN"/>
    <property type="match status" value="1"/>
</dbReference>
<name>A0AAP0JUC6_9MAGN</name>
<evidence type="ECO:0000256" key="6">
    <source>
        <dbReference type="ARBA" id="ARBA00023180"/>
    </source>
</evidence>
<dbReference type="PANTHER" id="PTHR31321">
    <property type="entry name" value="ACYL-COA THIOESTER HYDROLASE YBHC-RELATED"/>
    <property type="match status" value="1"/>
</dbReference>
<dbReference type="GO" id="GO:0030599">
    <property type="term" value="F:pectinesterase activity"/>
    <property type="evidence" value="ECO:0007669"/>
    <property type="project" value="UniProtKB-EC"/>
</dbReference>
<dbReference type="FunFam" id="2.160.20.10:FF:000013">
    <property type="entry name" value="Pectinesterase"/>
    <property type="match status" value="1"/>
</dbReference>
<evidence type="ECO:0000256" key="2">
    <source>
        <dbReference type="ARBA" id="ARBA00008891"/>
    </source>
</evidence>
<keyword evidence="11" id="KW-1185">Reference proteome</keyword>
<keyword evidence="5" id="KW-0063">Aspartyl esterase</keyword>
<dbReference type="GO" id="GO:0045490">
    <property type="term" value="P:pectin catabolic process"/>
    <property type="evidence" value="ECO:0007669"/>
    <property type="project" value="TreeGrafter"/>
</dbReference>